<dbReference type="NCBIfam" id="NF000612">
    <property type="entry name" value="PRK00019.1"/>
    <property type="match status" value="1"/>
</dbReference>
<keyword evidence="8 10" id="KW-0687">Ribonucleoprotein</keyword>
<accession>A0A1M5W754</accession>
<evidence type="ECO:0000256" key="5">
    <source>
        <dbReference type="ARBA" id="ARBA00022833"/>
    </source>
</evidence>
<dbReference type="Gene3D" id="4.10.830.30">
    <property type="entry name" value="Ribosomal protein L31"/>
    <property type="match status" value="1"/>
</dbReference>
<dbReference type="GO" id="GO:0019843">
    <property type="term" value="F:rRNA binding"/>
    <property type="evidence" value="ECO:0007669"/>
    <property type="project" value="UniProtKB-KW"/>
</dbReference>
<dbReference type="InterPro" id="IPR002150">
    <property type="entry name" value="Ribosomal_bL31"/>
</dbReference>
<comment type="subunit">
    <text evidence="2 10">Part of the 50S ribosomal subunit.</text>
</comment>
<dbReference type="Pfam" id="PF01197">
    <property type="entry name" value="Ribosomal_L31"/>
    <property type="match status" value="1"/>
</dbReference>
<sequence>MKKDIHPKYHTITATCACGNSFEIGSILPELKVEICSACHPFFTGKQKLIDTAGRIEKFRRRYAKHYETKNNA</sequence>
<comment type="similarity">
    <text evidence="1 10">Belongs to the bacterial ribosomal protein bL31 family. Type A subfamily.</text>
</comment>
<dbReference type="Proteomes" id="UP000184139">
    <property type="component" value="Unassembled WGS sequence"/>
</dbReference>
<evidence type="ECO:0000313" key="11">
    <source>
        <dbReference type="EMBL" id="SHH83023.1"/>
    </source>
</evidence>
<comment type="function">
    <text evidence="10">Binds the 23S rRNA.</text>
</comment>
<dbReference type="GO" id="GO:0046872">
    <property type="term" value="F:metal ion binding"/>
    <property type="evidence" value="ECO:0007669"/>
    <property type="project" value="UniProtKB-KW"/>
</dbReference>
<proteinExistence type="inferred from homology"/>
<dbReference type="RefSeq" id="WP_073375839.1">
    <property type="nucleotide sequence ID" value="NZ_FQXS01000011.1"/>
</dbReference>
<dbReference type="SUPFAM" id="SSF143800">
    <property type="entry name" value="L28p-like"/>
    <property type="match status" value="1"/>
</dbReference>
<keyword evidence="5 10" id="KW-0862">Zinc</keyword>
<evidence type="ECO:0000256" key="4">
    <source>
        <dbReference type="ARBA" id="ARBA00022730"/>
    </source>
</evidence>
<keyword evidence="7 10" id="KW-0689">Ribosomal protein</keyword>
<dbReference type="PROSITE" id="PS01143">
    <property type="entry name" value="RIBOSOMAL_L31"/>
    <property type="match status" value="1"/>
</dbReference>
<name>A0A1M5W754_9BACT</name>
<evidence type="ECO:0000256" key="10">
    <source>
        <dbReference type="HAMAP-Rule" id="MF_00501"/>
    </source>
</evidence>
<dbReference type="NCBIfam" id="NF001809">
    <property type="entry name" value="PRK00528.1"/>
    <property type="match status" value="1"/>
</dbReference>
<dbReference type="AlphaFoldDB" id="A0A1M5W754"/>
<dbReference type="NCBIfam" id="TIGR00105">
    <property type="entry name" value="L31"/>
    <property type="match status" value="1"/>
</dbReference>
<dbReference type="GO" id="GO:0003735">
    <property type="term" value="F:structural constituent of ribosome"/>
    <property type="evidence" value="ECO:0007669"/>
    <property type="project" value="InterPro"/>
</dbReference>
<dbReference type="GO" id="GO:0006412">
    <property type="term" value="P:translation"/>
    <property type="evidence" value="ECO:0007669"/>
    <property type="project" value="UniProtKB-UniRule"/>
</dbReference>
<evidence type="ECO:0000256" key="9">
    <source>
        <dbReference type="ARBA" id="ARBA00035687"/>
    </source>
</evidence>
<keyword evidence="3 10" id="KW-0479">Metal-binding</keyword>
<evidence type="ECO:0000256" key="2">
    <source>
        <dbReference type="ARBA" id="ARBA00011838"/>
    </source>
</evidence>
<dbReference type="GO" id="GO:1990904">
    <property type="term" value="C:ribonucleoprotein complex"/>
    <property type="evidence" value="ECO:0007669"/>
    <property type="project" value="UniProtKB-KW"/>
</dbReference>
<feature type="binding site" evidence="10">
    <location>
        <position position="39"/>
    </location>
    <ligand>
        <name>Zn(2+)</name>
        <dbReference type="ChEBI" id="CHEBI:29105"/>
    </ligand>
</feature>
<dbReference type="EMBL" id="FQXS01000011">
    <property type="protein sequence ID" value="SHH83023.1"/>
    <property type="molecule type" value="Genomic_DNA"/>
</dbReference>
<dbReference type="HAMAP" id="MF_00501">
    <property type="entry name" value="Ribosomal_bL31_1"/>
    <property type="match status" value="1"/>
</dbReference>
<dbReference type="PANTHER" id="PTHR33280">
    <property type="entry name" value="50S RIBOSOMAL PROTEIN L31, CHLOROPLASTIC"/>
    <property type="match status" value="1"/>
</dbReference>
<dbReference type="OrthoDB" id="9803251at2"/>
<dbReference type="PRINTS" id="PR01249">
    <property type="entry name" value="RIBOSOMALL31"/>
</dbReference>
<comment type="cofactor">
    <cofactor evidence="10">
        <name>Zn(2+)</name>
        <dbReference type="ChEBI" id="CHEBI:29105"/>
    </cofactor>
    <text evidence="10">Binds 1 zinc ion per subunit.</text>
</comment>
<keyword evidence="4 10" id="KW-0699">rRNA-binding</keyword>
<dbReference type="InterPro" id="IPR042105">
    <property type="entry name" value="Ribosomal_bL31_sf"/>
</dbReference>
<evidence type="ECO:0000256" key="8">
    <source>
        <dbReference type="ARBA" id="ARBA00023274"/>
    </source>
</evidence>
<reference evidence="11 12" key="1">
    <citation type="submission" date="2016-11" db="EMBL/GenBank/DDBJ databases">
        <authorList>
            <person name="Jaros S."/>
            <person name="Januszkiewicz K."/>
            <person name="Wedrychowicz H."/>
        </authorList>
    </citation>
    <scope>NUCLEOTIDE SEQUENCE [LARGE SCALE GENOMIC DNA]</scope>
    <source>
        <strain evidence="11 12">DSM 9705</strain>
    </source>
</reference>
<dbReference type="STRING" id="1121409.SAMN02745124_02102"/>
<protein>
    <recommendedName>
        <fullName evidence="9 10">Large ribosomal subunit protein bL31</fullName>
    </recommendedName>
</protein>
<dbReference type="InterPro" id="IPR034704">
    <property type="entry name" value="Ribosomal_bL28/bL31-like_sf"/>
</dbReference>
<evidence type="ECO:0000313" key="12">
    <source>
        <dbReference type="Proteomes" id="UP000184139"/>
    </source>
</evidence>
<dbReference type="InterPro" id="IPR027491">
    <property type="entry name" value="Ribosomal_bL31_A"/>
</dbReference>
<keyword evidence="6 10" id="KW-0694">RNA-binding</keyword>
<dbReference type="GO" id="GO:0005840">
    <property type="term" value="C:ribosome"/>
    <property type="evidence" value="ECO:0007669"/>
    <property type="project" value="UniProtKB-KW"/>
</dbReference>
<feature type="binding site" evidence="10">
    <location>
        <position position="36"/>
    </location>
    <ligand>
        <name>Zn(2+)</name>
        <dbReference type="ChEBI" id="CHEBI:29105"/>
    </ligand>
</feature>
<organism evidence="11 12">
    <name type="scientific">Desulfofustis glycolicus DSM 9705</name>
    <dbReference type="NCBI Taxonomy" id="1121409"/>
    <lineage>
        <taxon>Bacteria</taxon>
        <taxon>Pseudomonadati</taxon>
        <taxon>Thermodesulfobacteriota</taxon>
        <taxon>Desulfobulbia</taxon>
        <taxon>Desulfobulbales</taxon>
        <taxon>Desulfocapsaceae</taxon>
        <taxon>Desulfofustis</taxon>
    </lineage>
</organism>
<feature type="binding site" evidence="10">
    <location>
        <position position="16"/>
    </location>
    <ligand>
        <name>Zn(2+)</name>
        <dbReference type="ChEBI" id="CHEBI:29105"/>
    </ligand>
</feature>
<keyword evidence="12" id="KW-1185">Reference proteome</keyword>
<dbReference type="PANTHER" id="PTHR33280:SF6">
    <property type="entry name" value="LARGE RIBOSOMAL SUBUNIT PROTEIN BL31A"/>
    <property type="match status" value="1"/>
</dbReference>
<feature type="binding site" evidence="10">
    <location>
        <position position="18"/>
    </location>
    <ligand>
        <name>Zn(2+)</name>
        <dbReference type="ChEBI" id="CHEBI:29105"/>
    </ligand>
</feature>
<evidence type="ECO:0000256" key="3">
    <source>
        <dbReference type="ARBA" id="ARBA00022723"/>
    </source>
</evidence>
<evidence type="ECO:0000256" key="1">
    <source>
        <dbReference type="ARBA" id="ARBA00009296"/>
    </source>
</evidence>
<evidence type="ECO:0000256" key="6">
    <source>
        <dbReference type="ARBA" id="ARBA00022884"/>
    </source>
</evidence>
<gene>
    <name evidence="10" type="primary">rpmE</name>
    <name evidence="11" type="ORF">SAMN02745124_02102</name>
</gene>
<evidence type="ECO:0000256" key="7">
    <source>
        <dbReference type="ARBA" id="ARBA00022980"/>
    </source>
</evidence>